<sequence length="80" mass="8380">MGRSSTQGSGFRLQGSPPPQKRIKDPACLRSLDFGEGNGCLKGLVTEIIYDPGCGARLALIKTPPGFCCLRTGNSKALGL</sequence>
<dbReference type="AlphaFoldDB" id="A0A1R3GZV3"/>
<feature type="region of interest" description="Disordered" evidence="1">
    <location>
        <begin position="1"/>
        <end position="24"/>
    </location>
</feature>
<name>A0A1R3GZV3_COCAP</name>
<dbReference type="SUPFAM" id="SSF50249">
    <property type="entry name" value="Nucleic acid-binding proteins"/>
    <property type="match status" value="1"/>
</dbReference>
<keyword evidence="4" id="KW-1185">Reference proteome</keyword>
<comment type="caution">
    <text evidence="3">The sequence shown here is derived from an EMBL/GenBank/DDBJ whole genome shotgun (WGS) entry which is preliminary data.</text>
</comment>
<reference evidence="3 4" key="1">
    <citation type="submission" date="2013-09" db="EMBL/GenBank/DDBJ databases">
        <title>Corchorus capsularis genome sequencing.</title>
        <authorList>
            <person name="Alam M."/>
            <person name="Haque M.S."/>
            <person name="Islam M.S."/>
            <person name="Emdad E.M."/>
            <person name="Islam M.M."/>
            <person name="Ahmed B."/>
            <person name="Halim A."/>
            <person name="Hossen Q.M.M."/>
            <person name="Hossain M.Z."/>
            <person name="Ahmed R."/>
            <person name="Khan M.M."/>
            <person name="Islam R."/>
            <person name="Rashid M.M."/>
            <person name="Khan S.A."/>
            <person name="Rahman M.S."/>
            <person name="Alam M."/>
        </authorList>
    </citation>
    <scope>NUCLEOTIDE SEQUENCE [LARGE SCALE GENOMIC DNA]</scope>
    <source>
        <strain evidence="4">cv. CVL-1</strain>
        <tissue evidence="3">Whole seedling</tissue>
    </source>
</reference>
<dbReference type="Gene3D" id="2.40.50.140">
    <property type="entry name" value="Nucleic acid-binding proteins"/>
    <property type="match status" value="1"/>
</dbReference>
<evidence type="ECO:0000313" key="4">
    <source>
        <dbReference type="Proteomes" id="UP000188268"/>
    </source>
</evidence>
<dbReference type="Pfam" id="PF00181">
    <property type="entry name" value="Ribosomal_L2_N"/>
    <property type="match status" value="1"/>
</dbReference>
<organism evidence="3 4">
    <name type="scientific">Corchorus capsularis</name>
    <name type="common">Jute</name>
    <dbReference type="NCBI Taxonomy" id="210143"/>
    <lineage>
        <taxon>Eukaryota</taxon>
        <taxon>Viridiplantae</taxon>
        <taxon>Streptophyta</taxon>
        <taxon>Embryophyta</taxon>
        <taxon>Tracheophyta</taxon>
        <taxon>Spermatophyta</taxon>
        <taxon>Magnoliopsida</taxon>
        <taxon>eudicotyledons</taxon>
        <taxon>Gunneridae</taxon>
        <taxon>Pentapetalae</taxon>
        <taxon>rosids</taxon>
        <taxon>malvids</taxon>
        <taxon>Malvales</taxon>
        <taxon>Malvaceae</taxon>
        <taxon>Grewioideae</taxon>
        <taxon>Apeibeae</taxon>
        <taxon>Corchorus</taxon>
    </lineage>
</organism>
<dbReference type="OrthoDB" id="10267824at2759"/>
<dbReference type="InterPro" id="IPR022666">
    <property type="entry name" value="Ribosomal_uL2_RNA-bd_dom"/>
</dbReference>
<dbReference type="EMBL" id="AWWV01012921">
    <property type="protein sequence ID" value="OMO63536.1"/>
    <property type="molecule type" value="Genomic_DNA"/>
</dbReference>
<dbReference type="Gramene" id="OMO63536">
    <property type="protein sequence ID" value="OMO63536"/>
    <property type="gene ID" value="CCACVL1_22391"/>
</dbReference>
<proteinExistence type="predicted"/>
<dbReference type="InterPro" id="IPR012340">
    <property type="entry name" value="NA-bd_OB-fold"/>
</dbReference>
<evidence type="ECO:0000256" key="1">
    <source>
        <dbReference type="SAM" id="MobiDB-lite"/>
    </source>
</evidence>
<evidence type="ECO:0000259" key="2">
    <source>
        <dbReference type="Pfam" id="PF00181"/>
    </source>
</evidence>
<protein>
    <submittedName>
        <fullName evidence="3">Nucleic acid-binding protein</fullName>
    </submittedName>
</protein>
<feature type="domain" description="Large ribosomal subunit protein uL2 RNA-binding" evidence="2">
    <location>
        <begin position="29"/>
        <end position="62"/>
    </location>
</feature>
<gene>
    <name evidence="3" type="ORF">CCACVL1_22391</name>
</gene>
<evidence type="ECO:0000313" key="3">
    <source>
        <dbReference type="EMBL" id="OMO63536.1"/>
    </source>
</evidence>
<dbReference type="Proteomes" id="UP000188268">
    <property type="component" value="Unassembled WGS sequence"/>
</dbReference>
<dbReference type="STRING" id="210143.A0A1R3GZV3"/>
<accession>A0A1R3GZV3</accession>